<dbReference type="Pfam" id="PF13560">
    <property type="entry name" value="HTH_31"/>
    <property type="match status" value="1"/>
</dbReference>
<reference evidence="2" key="1">
    <citation type="submission" date="2020-03" db="EMBL/GenBank/DDBJ databases">
        <title>Draft sequencing of Paenibacilllus sp. S3N08.</title>
        <authorList>
            <person name="Kim D.-U."/>
        </authorList>
    </citation>
    <scope>NUCLEOTIDE SEQUENCE</scope>
    <source>
        <strain evidence="2">S3N08</strain>
    </source>
</reference>
<sequence length="88" mass="9737">MVTNPFQITLRATRISCGYTALEAAQACGIAEGTMNRYETDAGRVPRRTAVQLSRLYGGVSLDLIYWGKESDHFKRKGAESEYDNSTA</sequence>
<dbReference type="InterPro" id="IPR010982">
    <property type="entry name" value="Lambda_DNA-bd_dom_sf"/>
</dbReference>
<dbReference type="Proteomes" id="UP001165962">
    <property type="component" value="Unassembled WGS sequence"/>
</dbReference>
<accession>A0ABX0JCQ1</accession>
<protein>
    <submittedName>
        <fullName evidence="2">Helix-turn-helix domain-containing protein</fullName>
    </submittedName>
</protein>
<keyword evidence="3" id="KW-1185">Reference proteome</keyword>
<dbReference type="PROSITE" id="PS50943">
    <property type="entry name" value="HTH_CROC1"/>
    <property type="match status" value="1"/>
</dbReference>
<evidence type="ECO:0000313" key="3">
    <source>
        <dbReference type="Proteomes" id="UP001165962"/>
    </source>
</evidence>
<gene>
    <name evidence="2" type="ORF">G9U52_27470</name>
</gene>
<dbReference type="CDD" id="cd00093">
    <property type="entry name" value="HTH_XRE"/>
    <property type="match status" value="1"/>
</dbReference>
<feature type="domain" description="HTH cro/C1-type" evidence="1">
    <location>
        <begin position="10"/>
        <end position="65"/>
    </location>
</feature>
<organism evidence="2 3">
    <name type="scientific">Paenibacillus agricola</name>
    <dbReference type="NCBI Taxonomy" id="2716264"/>
    <lineage>
        <taxon>Bacteria</taxon>
        <taxon>Bacillati</taxon>
        <taxon>Bacillota</taxon>
        <taxon>Bacilli</taxon>
        <taxon>Bacillales</taxon>
        <taxon>Paenibacillaceae</taxon>
        <taxon>Paenibacillus</taxon>
    </lineage>
</organism>
<proteinExistence type="predicted"/>
<dbReference type="InterPro" id="IPR001387">
    <property type="entry name" value="Cro/C1-type_HTH"/>
</dbReference>
<dbReference type="Gene3D" id="1.10.260.40">
    <property type="entry name" value="lambda repressor-like DNA-binding domains"/>
    <property type="match status" value="1"/>
</dbReference>
<name>A0ABX0JCQ1_9BACL</name>
<comment type="caution">
    <text evidence="2">The sequence shown here is derived from an EMBL/GenBank/DDBJ whole genome shotgun (WGS) entry which is preliminary data.</text>
</comment>
<evidence type="ECO:0000259" key="1">
    <source>
        <dbReference type="PROSITE" id="PS50943"/>
    </source>
</evidence>
<dbReference type="EMBL" id="JAAOIW010000012">
    <property type="protein sequence ID" value="NHN33561.1"/>
    <property type="molecule type" value="Genomic_DNA"/>
</dbReference>
<dbReference type="RefSeq" id="WP_166153861.1">
    <property type="nucleotide sequence ID" value="NZ_JAAOIW010000012.1"/>
</dbReference>
<dbReference type="SUPFAM" id="SSF47413">
    <property type="entry name" value="lambda repressor-like DNA-binding domains"/>
    <property type="match status" value="1"/>
</dbReference>
<evidence type="ECO:0000313" key="2">
    <source>
        <dbReference type="EMBL" id="NHN33561.1"/>
    </source>
</evidence>